<dbReference type="AlphaFoldDB" id="A0A218WBY0"/>
<evidence type="ECO:0000256" key="1">
    <source>
        <dbReference type="ARBA" id="ARBA00004370"/>
    </source>
</evidence>
<dbReference type="PROSITE" id="PS50939">
    <property type="entry name" value="CYTOCHROME_B561"/>
    <property type="match status" value="1"/>
</dbReference>
<feature type="domain" description="Cytochrome b561" evidence="11">
    <location>
        <begin position="188"/>
        <end position="382"/>
    </location>
</feature>
<feature type="transmembrane region" description="Helical" evidence="8">
    <location>
        <begin position="227"/>
        <end position="248"/>
    </location>
</feature>
<sequence>MGDPGSKPVSASRLIVSICLLILALERQILAATDENAGTYPGDLEACKTDLTSFLPPPYQNMSYPSCMSVWNNFILRYYQSKDDLLTIVLSAEYTTGWVGIGFSRDGFMVGSSAMVGWFNKKGQAKVMQYYLQGTVPSQVMPGKGELPLSGVPAALALHGASIYLAFQLKLTKPLLRQPIILAFGFTYPKHHRLTHHDDKTTIIINFNAGSMSFAAKGMSSRKKSHGILGMLAWGLILPTGAIVARYFRHKDPLWYYLHTVIQLVGFIIGLGAAVLGVQLYNEFHPDIAAHRGIGIFILVLTILQVLAFFLRPNKDSKIRKYWNWYHNWFGRLALFFGAVNIVLGIQVGGAGSQWKIGYGFLVGTIMASVTVLEALLWMRSSGKADLSSAFQMNPVDQAPPSTFIKGMLNFAYGDAGMVHVGFQALS</sequence>
<organism evidence="12 13">
    <name type="scientific">Punica granatum</name>
    <name type="common">Pomegranate</name>
    <dbReference type="NCBI Taxonomy" id="22663"/>
    <lineage>
        <taxon>Eukaryota</taxon>
        <taxon>Viridiplantae</taxon>
        <taxon>Streptophyta</taxon>
        <taxon>Embryophyta</taxon>
        <taxon>Tracheophyta</taxon>
        <taxon>Spermatophyta</taxon>
        <taxon>Magnoliopsida</taxon>
        <taxon>eudicotyledons</taxon>
        <taxon>Gunneridae</taxon>
        <taxon>Pentapetalae</taxon>
        <taxon>rosids</taxon>
        <taxon>malvids</taxon>
        <taxon>Myrtales</taxon>
        <taxon>Lythraceae</taxon>
        <taxon>Punica</taxon>
    </lineage>
</organism>
<dbReference type="Gene3D" id="1.20.120.1770">
    <property type="match status" value="1"/>
</dbReference>
<gene>
    <name evidence="12" type="ORF">CDL15_Pgr027340</name>
</gene>
<keyword evidence="7 8" id="KW-0472">Membrane</keyword>
<feature type="signal peptide" evidence="9">
    <location>
        <begin position="1"/>
        <end position="31"/>
    </location>
</feature>
<evidence type="ECO:0000259" key="11">
    <source>
        <dbReference type="PROSITE" id="PS50939"/>
    </source>
</evidence>
<feature type="transmembrane region" description="Helical" evidence="8">
    <location>
        <begin position="255"/>
        <end position="281"/>
    </location>
</feature>
<evidence type="ECO:0000313" key="13">
    <source>
        <dbReference type="Proteomes" id="UP000197138"/>
    </source>
</evidence>
<comment type="caution">
    <text evidence="12">The sequence shown here is derived from an EMBL/GenBank/DDBJ whole genome shotgun (WGS) entry which is preliminary data.</text>
</comment>
<evidence type="ECO:0000256" key="9">
    <source>
        <dbReference type="SAM" id="SignalP"/>
    </source>
</evidence>
<proteinExistence type="predicted"/>
<evidence type="ECO:0000256" key="2">
    <source>
        <dbReference type="ARBA" id="ARBA00022448"/>
    </source>
</evidence>
<keyword evidence="5" id="KW-0249">Electron transport</keyword>
<evidence type="ECO:0000256" key="4">
    <source>
        <dbReference type="ARBA" id="ARBA00022729"/>
    </source>
</evidence>
<dbReference type="EMBL" id="MTKT01004624">
    <property type="protein sequence ID" value="OWM70384.1"/>
    <property type="molecule type" value="Genomic_DNA"/>
</dbReference>
<evidence type="ECO:0000256" key="5">
    <source>
        <dbReference type="ARBA" id="ARBA00022982"/>
    </source>
</evidence>
<feature type="transmembrane region" description="Helical" evidence="8">
    <location>
        <begin position="293"/>
        <end position="312"/>
    </location>
</feature>
<dbReference type="GO" id="GO:0016020">
    <property type="term" value="C:membrane"/>
    <property type="evidence" value="ECO:0007669"/>
    <property type="project" value="UniProtKB-SubCell"/>
</dbReference>
<feature type="transmembrane region" description="Helical" evidence="8">
    <location>
        <begin position="357"/>
        <end position="379"/>
    </location>
</feature>
<evidence type="ECO:0000256" key="7">
    <source>
        <dbReference type="ARBA" id="ARBA00023136"/>
    </source>
</evidence>
<feature type="transmembrane region" description="Helical" evidence="8">
    <location>
        <begin position="333"/>
        <end position="351"/>
    </location>
</feature>
<dbReference type="PROSITE" id="PS50836">
    <property type="entry name" value="DOMON"/>
    <property type="match status" value="1"/>
</dbReference>
<evidence type="ECO:0008006" key="14">
    <source>
        <dbReference type="Google" id="ProtNLM"/>
    </source>
</evidence>
<dbReference type="Pfam" id="PF03188">
    <property type="entry name" value="Cytochrom_B561"/>
    <property type="match status" value="1"/>
</dbReference>
<dbReference type="SMART" id="SM00665">
    <property type="entry name" value="B561"/>
    <property type="match status" value="1"/>
</dbReference>
<feature type="chain" id="PRO_5013030311" description="Cytochrome b561 and DOMON domain-containing protein At3g61750-like" evidence="9">
    <location>
        <begin position="32"/>
        <end position="427"/>
    </location>
</feature>
<accession>A0A218WBY0</accession>
<protein>
    <recommendedName>
        <fullName evidence="14">Cytochrome b561 and DOMON domain-containing protein At3g61750-like</fullName>
    </recommendedName>
</protein>
<evidence type="ECO:0000313" key="12">
    <source>
        <dbReference type="EMBL" id="OWM70384.1"/>
    </source>
</evidence>
<comment type="subcellular location">
    <subcellularLocation>
        <location evidence="1">Membrane</location>
    </subcellularLocation>
</comment>
<dbReference type="PANTHER" id="PTHR23130:SF115">
    <property type="entry name" value="OS01G0680900 PROTEIN"/>
    <property type="match status" value="1"/>
</dbReference>
<evidence type="ECO:0000256" key="3">
    <source>
        <dbReference type="ARBA" id="ARBA00022692"/>
    </source>
</evidence>
<dbReference type="Proteomes" id="UP000197138">
    <property type="component" value="Unassembled WGS sequence"/>
</dbReference>
<dbReference type="CDD" id="cd09631">
    <property type="entry name" value="DOMON_DOH"/>
    <property type="match status" value="1"/>
</dbReference>
<reference evidence="13" key="1">
    <citation type="journal article" date="2017" name="Plant J.">
        <title>The pomegranate (Punica granatum L.) genome and the genomics of punicalagin biosynthesis.</title>
        <authorList>
            <person name="Qin G."/>
            <person name="Xu C."/>
            <person name="Ming R."/>
            <person name="Tang H."/>
            <person name="Guyot R."/>
            <person name="Kramer E.M."/>
            <person name="Hu Y."/>
            <person name="Yi X."/>
            <person name="Qi Y."/>
            <person name="Xu X."/>
            <person name="Gao Z."/>
            <person name="Pan H."/>
            <person name="Jian J."/>
            <person name="Tian Y."/>
            <person name="Yue Z."/>
            <person name="Xu Y."/>
        </authorList>
    </citation>
    <scope>NUCLEOTIDE SEQUENCE [LARGE SCALE GENOMIC DNA]</scope>
    <source>
        <strain evidence="13">cv. Dabenzi</strain>
    </source>
</reference>
<dbReference type="InterPro" id="IPR006593">
    <property type="entry name" value="Cyt_b561/ferric_Rdtase_TM"/>
</dbReference>
<keyword evidence="3 8" id="KW-0812">Transmembrane</keyword>
<name>A0A218WBY0_PUNGR</name>
<dbReference type="Pfam" id="PF03351">
    <property type="entry name" value="DOMON"/>
    <property type="match status" value="1"/>
</dbReference>
<evidence type="ECO:0000259" key="10">
    <source>
        <dbReference type="PROSITE" id="PS50836"/>
    </source>
</evidence>
<dbReference type="InterPro" id="IPR045266">
    <property type="entry name" value="DOH_DOMON"/>
</dbReference>
<evidence type="ECO:0000256" key="6">
    <source>
        <dbReference type="ARBA" id="ARBA00022989"/>
    </source>
</evidence>
<dbReference type="InterPro" id="IPR005018">
    <property type="entry name" value="DOMON_domain"/>
</dbReference>
<feature type="domain" description="DOMON" evidence="10">
    <location>
        <begin position="72"/>
        <end position="185"/>
    </location>
</feature>
<dbReference type="SMART" id="SM00664">
    <property type="entry name" value="DoH"/>
    <property type="match status" value="1"/>
</dbReference>
<keyword evidence="4 9" id="KW-0732">Signal</keyword>
<dbReference type="PANTHER" id="PTHR23130">
    <property type="entry name" value="CYTOCHROME B561 AND DOMON DOMAIN-CONTAINING PROTEIN"/>
    <property type="match status" value="1"/>
</dbReference>
<keyword evidence="6 8" id="KW-1133">Transmembrane helix</keyword>
<keyword evidence="2" id="KW-0813">Transport</keyword>
<dbReference type="CDD" id="cd08760">
    <property type="entry name" value="Cyt_b561_FRRS1_like"/>
    <property type="match status" value="1"/>
</dbReference>
<evidence type="ECO:0000256" key="8">
    <source>
        <dbReference type="SAM" id="Phobius"/>
    </source>
</evidence>